<protein>
    <submittedName>
        <fullName evidence="2">Uncharacterized protein</fullName>
    </submittedName>
</protein>
<feature type="coiled-coil region" evidence="1">
    <location>
        <begin position="14"/>
        <end position="72"/>
    </location>
</feature>
<keyword evidence="1" id="KW-0175">Coiled coil</keyword>
<proteinExistence type="predicted"/>
<reference evidence="2" key="1">
    <citation type="submission" date="2011-03" db="EMBL/GenBank/DDBJ databases">
        <title>The Genome Sequence of Nematocida sp1 strain ERTm2.</title>
        <authorList>
            <consortium name="The Broad Institute Genome Sequencing Platform"/>
            <consortium name="The Broad Institute Genome Sequencing Center for Infectious Disease"/>
            <person name="Cuomo C."/>
            <person name="Troemel E."/>
            <person name="Young S.K."/>
            <person name="Zeng Q."/>
            <person name="Gargeya S."/>
            <person name="Fitzgerald M."/>
            <person name="Haas B."/>
            <person name="Abouelleil A."/>
            <person name="Alvarado L."/>
            <person name="Arachchi H.M."/>
            <person name="Berlin A."/>
            <person name="Brown A."/>
            <person name="Chapman S.B."/>
            <person name="Chen Z."/>
            <person name="Dunbar C."/>
            <person name="Freedman E."/>
            <person name="Gearin G."/>
            <person name="Gellesch M."/>
            <person name="Goldberg J."/>
            <person name="Griggs A."/>
            <person name="Gujja S."/>
            <person name="Heilman E.R."/>
            <person name="Heiman D."/>
            <person name="Howarth C."/>
            <person name="Larson L."/>
            <person name="Lui A."/>
            <person name="MacDonald P.J.P."/>
            <person name="Mehta T."/>
            <person name="Montmayeur A."/>
            <person name="Murphy C."/>
            <person name="Neiman D."/>
            <person name="Pearson M."/>
            <person name="Priest M."/>
            <person name="Roberts A."/>
            <person name="Saif S."/>
            <person name="Shea T."/>
            <person name="Shenoy N."/>
            <person name="Sisk P."/>
            <person name="Stolte C."/>
            <person name="Sykes S."/>
            <person name="White J."/>
            <person name="Yandava C."/>
            <person name="Wortman J."/>
            <person name="Nusbaum C."/>
            <person name="Birren B."/>
        </authorList>
    </citation>
    <scope>NUCLEOTIDE SEQUENCE</scope>
    <source>
        <strain evidence="2">ERTm2</strain>
    </source>
</reference>
<sequence length="500" mass="57668">MDEFLEYLKIAEGMGKEAEEIRNVQDRLDDLNREITELLNKEKEIKAVPDKVETYQKRLGKLQEEIEKQNAIKRKIESPEEISKLRNFINQKELAAKVLEYFSTLYSEQSTVISVEGMKVKVNRLKISLKYNELLQQVQAYLPGHFNAHIQTITKLVVDAVLLSSNVLSIVHKESVEIITYAASKRTEIAQSEIHKQILEDLDIQDAESYIANEKLHGTLSKLAIFEDILIEVKTRLLRDLHQLSCKQVDRYNNELFYGTVYHIENTDTWYCDNLVQKIGEVSKKAEARAEEITDAQKKGLANRLQMSTSQKAMSILDILSESMQRQKVASISHAFFKSMQILERIATTERSHKEKIQKAIIEKIQEHFELPSGLSEHVEMQRCALRLADSQAVLGIISLAPLHLAKTEKEEINNGIVQIFGQKEEYFVDIVDESFSHLILCTKVDRIDFLSTNVTRTISMVNNIFIEIIDRIFTDSLLFHIKNNVLQPNFKRRLLHNTI</sequence>
<dbReference type="Proteomes" id="UP000005622">
    <property type="component" value="Unassembled WGS sequence"/>
</dbReference>
<evidence type="ECO:0000313" key="2">
    <source>
        <dbReference type="EMBL" id="EHY66555.1"/>
    </source>
</evidence>
<name>H8Z9C4_NEMA1</name>
<accession>H8Z9C4</accession>
<dbReference type="AlphaFoldDB" id="H8Z9C4"/>
<dbReference type="EMBL" id="JH604633">
    <property type="protein sequence ID" value="EHY66555.1"/>
    <property type="molecule type" value="Genomic_DNA"/>
</dbReference>
<gene>
    <name evidence="2" type="ORF">NERG_00195</name>
</gene>
<dbReference type="HOGENOM" id="CLU_042313_0_0_1"/>
<evidence type="ECO:0000256" key="1">
    <source>
        <dbReference type="SAM" id="Coils"/>
    </source>
</evidence>
<organism evidence="2">
    <name type="scientific">Nematocida ausubeli (strain ATCC PRA-371 / ERTm2)</name>
    <name type="common">Nematode killer fungus</name>
    <dbReference type="NCBI Taxonomy" id="1913371"/>
    <lineage>
        <taxon>Eukaryota</taxon>
        <taxon>Fungi</taxon>
        <taxon>Fungi incertae sedis</taxon>
        <taxon>Microsporidia</taxon>
        <taxon>Nematocida</taxon>
    </lineage>
</organism>